<keyword evidence="4" id="KW-0378">Hydrolase</keyword>
<feature type="domain" description="Peptidase M17 leucyl aminopeptidase N-terminal" evidence="6">
    <location>
        <begin position="23"/>
        <end position="141"/>
    </location>
</feature>
<evidence type="ECO:0000256" key="2">
    <source>
        <dbReference type="ARBA" id="ARBA00022438"/>
    </source>
</evidence>
<evidence type="ECO:0000259" key="5">
    <source>
        <dbReference type="Pfam" id="PF00883"/>
    </source>
</evidence>
<dbReference type="InterPro" id="IPR008283">
    <property type="entry name" value="Peptidase_M17_N"/>
</dbReference>
<evidence type="ECO:0000313" key="7">
    <source>
        <dbReference type="EMBL" id="SVC91987.1"/>
    </source>
</evidence>
<sequence>MAHITTVNNSNDSWDNTNAGLIAVGVFEDKSFTPMAEAINEASNGIFTDAIDLNDVKGKTGESHFFYVDGKRILLLGLGKKDKFGSDAVRLVAGKVSRTAIRKKIDSVAMECFCENCEYCQSCGEGLVLGSYQFLNYKTGKDDGFELKSATVLGCDIPDVAKGAAIGNAVCFARDLGNHPGNITTPSRLAEAAKEIADEGGMKLTVFDREEFTEMGMGALAGVALGTDEP</sequence>
<dbReference type="SUPFAM" id="SSF52949">
    <property type="entry name" value="Macro domain-like"/>
    <property type="match status" value="1"/>
</dbReference>
<evidence type="ECO:0000256" key="1">
    <source>
        <dbReference type="ARBA" id="ARBA00009528"/>
    </source>
</evidence>
<name>A0A382R451_9ZZZZ</name>
<proteinExistence type="inferred from homology"/>
<reference evidence="7" key="1">
    <citation type="submission" date="2018-05" db="EMBL/GenBank/DDBJ databases">
        <authorList>
            <person name="Lanie J.A."/>
            <person name="Ng W.-L."/>
            <person name="Kazmierczak K.M."/>
            <person name="Andrzejewski T.M."/>
            <person name="Davidsen T.M."/>
            <person name="Wayne K.J."/>
            <person name="Tettelin H."/>
            <person name="Glass J.I."/>
            <person name="Rusch D."/>
            <person name="Podicherti R."/>
            <person name="Tsui H.-C.T."/>
            <person name="Winkler M.E."/>
        </authorList>
    </citation>
    <scope>NUCLEOTIDE SEQUENCE</scope>
</reference>
<dbReference type="SUPFAM" id="SSF53187">
    <property type="entry name" value="Zn-dependent exopeptidases"/>
    <property type="match status" value="1"/>
</dbReference>
<dbReference type="InterPro" id="IPR043472">
    <property type="entry name" value="Macro_dom-like"/>
</dbReference>
<organism evidence="7">
    <name type="scientific">marine metagenome</name>
    <dbReference type="NCBI Taxonomy" id="408172"/>
    <lineage>
        <taxon>unclassified sequences</taxon>
        <taxon>metagenomes</taxon>
        <taxon>ecological metagenomes</taxon>
    </lineage>
</organism>
<feature type="non-terminal residue" evidence="7">
    <location>
        <position position="230"/>
    </location>
</feature>
<protein>
    <recommendedName>
        <fullName evidence="8">Peptidase M17 leucyl aminopeptidase N-terminal domain-containing protein</fullName>
    </recommendedName>
</protein>
<dbReference type="Gene3D" id="3.40.220.10">
    <property type="entry name" value="Leucine Aminopeptidase, subunit E, domain 1"/>
    <property type="match status" value="1"/>
</dbReference>
<dbReference type="AlphaFoldDB" id="A0A382R451"/>
<keyword evidence="3" id="KW-0645">Protease</keyword>
<dbReference type="GO" id="GO:0006508">
    <property type="term" value="P:proteolysis"/>
    <property type="evidence" value="ECO:0007669"/>
    <property type="project" value="UniProtKB-KW"/>
</dbReference>
<feature type="domain" description="Cytosol aminopeptidase" evidence="5">
    <location>
        <begin position="172"/>
        <end position="228"/>
    </location>
</feature>
<dbReference type="EMBL" id="UINC01118692">
    <property type="protein sequence ID" value="SVC91987.1"/>
    <property type="molecule type" value="Genomic_DNA"/>
</dbReference>
<dbReference type="GO" id="GO:0070006">
    <property type="term" value="F:metalloaminopeptidase activity"/>
    <property type="evidence" value="ECO:0007669"/>
    <property type="project" value="InterPro"/>
</dbReference>
<dbReference type="GO" id="GO:0030145">
    <property type="term" value="F:manganese ion binding"/>
    <property type="evidence" value="ECO:0007669"/>
    <property type="project" value="InterPro"/>
</dbReference>
<accession>A0A382R451</accession>
<keyword evidence="2" id="KW-0031">Aminopeptidase</keyword>
<dbReference type="Pfam" id="PF00883">
    <property type="entry name" value="Peptidase_M17"/>
    <property type="match status" value="1"/>
</dbReference>
<evidence type="ECO:0008006" key="8">
    <source>
        <dbReference type="Google" id="ProtNLM"/>
    </source>
</evidence>
<dbReference type="Pfam" id="PF02789">
    <property type="entry name" value="Peptidase_M17_N"/>
    <property type="match status" value="1"/>
</dbReference>
<evidence type="ECO:0000256" key="4">
    <source>
        <dbReference type="ARBA" id="ARBA00022801"/>
    </source>
</evidence>
<dbReference type="Gene3D" id="3.40.630.10">
    <property type="entry name" value="Zn peptidases"/>
    <property type="match status" value="1"/>
</dbReference>
<dbReference type="PANTHER" id="PTHR11963:SF23">
    <property type="entry name" value="CYTOSOL AMINOPEPTIDASE"/>
    <property type="match status" value="1"/>
</dbReference>
<gene>
    <name evidence="7" type="ORF">METZ01_LOCUS344841</name>
</gene>
<evidence type="ECO:0000259" key="6">
    <source>
        <dbReference type="Pfam" id="PF02789"/>
    </source>
</evidence>
<evidence type="ECO:0000256" key="3">
    <source>
        <dbReference type="ARBA" id="ARBA00022670"/>
    </source>
</evidence>
<comment type="similarity">
    <text evidence="1">Belongs to the peptidase M17 family.</text>
</comment>
<dbReference type="GO" id="GO:0005737">
    <property type="term" value="C:cytoplasm"/>
    <property type="evidence" value="ECO:0007669"/>
    <property type="project" value="InterPro"/>
</dbReference>
<dbReference type="InterPro" id="IPR000819">
    <property type="entry name" value="Peptidase_M17_C"/>
</dbReference>
<dbReference type="PANTHER" id="PTHR11963">
    <property type="entry name" value="LEUCINE AMINOPEPTIDASE-RELATED"/>
    <property type="match status" value="1"/>
</dbReference>
<dbReference type="InterPro" id="IPR011356">
    <property type="entry name" value="Leucine_aapep/pepB"/>
</dbReference>